<feature type="region of interest" description="Disordered" evidence="1">
    <location>
        <begin position="78"/>
        <end position="99"/>
    </location>
</feature>
<proteinExistence type="predicted"/>
<comment type="caution">
    <text evidence="2">The sequence shown here is derived from an EMBL/GenBank/DDBJ whole genome shotgun (WGS) entry which is preliminary data.</text>
</comment>
<evidence type="ECO:0000313" key="3">
    <source>
        <dbReference type="Proteomes" id="UP001500635"/>
    </source>
</evidence>
<evidence type="ECO:0000256" key="1">
    <source>
        <dbReference type="SAM" id="MobiDB-lite"/>
    </source>
</evidence>
<organism evidence="2 3">
    <name type="scientific">Tsukamurella soli</name>
    <dbReference type="NCBI Taxonomy" id="644556"/>
    <lineage>
        <taxon>Bacteria</taxon>
        <taxon>Bacillati</taxon>
        <taxon>Actinomycetota</taxon>
        <taxon>Actinomycetes</taxon>
        <taxon>Mycobacteriales</taxon>
        <taxon>Tsukamurellaceae</taxon>
        <taxon>Tsukamurella</taxon>
    </lineage>
</organism>
<evidence type="ECO:0000313" key="2">
    <source>
        <dbReference type="EMBL" id="GAA4401628.1"/>
    </source>
</evidence>
<sequence>MSQPLWPRAAPLSSVHASPNAARRYLTGAFARAATILIPASGSPAAATVALPGGAPAVETAPVAPACSARLSPTAEHATDTAVSTATSSAAHALTESLR</sequence>
<dbReference type="Proteomes" id="UP001500635">
    <property type="component" value="Unassembled WGS sequence"/>
</dbReference>
<reference evidence="3" key="1">
    <citation type="journal article" date="2019" name="Int. J. Syst. Evol. Microbiol.">
        <title>The Global Catalogue of Microorganisms (GCM) 10K type strain sequencing project: providing services to taxonomists for standard genome sequencing and annotation.</title>
        <authorList>
            <consortium name="The Broad Institute Genomics Platform"/>
            <consortium name="The Broad Institute Genome Sequencing Center for Infectious Disease"/>
            <person name="Wu L."/>
            <person name="Ma J."/>
        </authorList>
    </citation>
    <scope>NUCLEOTIDE SEQUENCE [LARGE SCALE GENOMIC DNA]</scope>
    <source>
        <strain evidence="3">JCM 17688</strain>
    </source>
</reference>
<dbReference type="EMBL" id="BAABFR010000090">
    <property type="protein sequence ID" value="GAA4401628.1"/>
    <property type="molecule type" value="Genomic_DNA"/>
</dbReference>
<gene>
    <name evidence="2" type="ORF">GCM10023147_41390</name>
</gene>
<feature type="compositionally biased region" description="Low complexity" evidence="1">
    <location>
        <begin position="80"/>
        <end position="99"/>
    </location>
</feature>
<name>A0ABP8K6Y7_9ACTN</name>
<keyword evidence="3" id="KW-1185">Reference proteome</keyword>
<protein>
    <submittedName>
        <fullName evidence="2">Uncharacterized protein</fullName>
    </submittedName>
</protein>
<accession>A0ABP8K6Y7</accession>